<comment type="caution">
    <text evidence="1">The sequence shown here is derived from an EMBL/GenBank/DDBJ whole genome shotgun (WGS) entry which is preliminary data.</text>
</comment>
<evidence type="ECO:0000313" key="1">
    <source>
        <dbReference type="EMBL" id="CAG8709707.1"/>
    </source>
</evidence>
<accession>A0A9N9HWI1</accession>
<protein>
    <submittedName>
        <fullName evidence="1">5190_t:CDS:1</fullName>
    </submittedName>
</protein>
<sequence>IPIVKDNGLDNSEFSDLSDNDLQISNEDSDINNEIKIIIEIMIYY</sequence>
<dbReference type="EMBL" id="CAJVPP010010323">
    <property type="protein sequence ID" value="CAG8709707.1"/>
    <property type="molecule type" value="Genomic_DNA"/>
</dbReference>
<organism evidence="1 2">
    <name type="scientific">Funneliformis mosseae</name>
    <name type="common">Endomycorrhizal fungus</name>
    <name type="synonym">Glomus mosseae</name>
    <dbReference type="NCBI Taxonomy" id="27381"/>
    <lineage>
        <taxon>Eukaryota</taxon>
        <taxon>Fungi</taxon>
        <taxon>Fungi incertae sedis</taxon>
        <taxon>Mucoromycota</taxon>
        <taxon>Glomeromycotina</taxon>
        <taxon>Glomeromycetes</taxon>
        <taxon>Glomerales</taxon>
        <taxon>Glomeraceae</taxon>
        <taxon>Funneliformis</taxon>
    </lineage>
</organism>
<dbReference type="Proteomes" id="UP000789375">
    <property type="component" value="Unassembled WGS sequence"/>
</dbReference>
<keyword evidence="2" id="KW-1185">Reference proteome</keyword>
<reference evidence="1" key="1">
    <citation type="submission" date="2021-06" db="EMBL/GenBank/DDBJ databases">
        <authorList>
            <person name="Kallberg Y."/>
            <person name="Tangrot J."/>
            <person name="Rosling A."/>
        </authorList>
    </citation>
    <scope>NUCLEOTIDE SEQUENCE</scope>
    <source>
        <strain evidence="1">87-6 pot B 2015</strain>
    </source>
</reference>
<dbReference type="AlphaFoldDB" id="A0A9N9HWI1"/>
<name>A0A9N9HWI1_FUNMO</name>
<feature type="non-terminal residue" evidence="1">
    <location>
        <position position="45"/>
    </location>
</feature>
<evidence type="ECO:0000313" key="2">
    <source>
        <dbReference type="Proteomes" id="UP000789375"/>
    </source>
</evidence>
<gene>
    <name evidence="1" type="ORF">FMOSSE_LOCUS14243</name>
</gene>
<proteinExistence type="predicted"/>